<feature type="region of interest" description="Disordered" evidence="1">
    <location>
        <begin position="134"/>
        <end position="188"/>
    </location>
</feature>
<feature type="domain" description="LysM" evidence="3">
    <location>
        <begin position="187"/>
        <end position="242"/>
    </location>
</feature>
<feature type="compositionally biased region" description="Polar residues" evidence="1">
    <location>
        <begin position="164"/>
        <end position="180"/>
    </location>
</feature>
<dbReference type="RefSeq" id="WP_279523862.1">
    <property type="nucleotide sequence ID" value="NZ_JARVII010000005.1"/>
</dbReference>
<keyword evidence="2" id="KW-0732">Signal</keyword>
<evidence type="ECO:0000256" key="2">
    <source>
        <dbReference type="SAM" id="SignalP"/>
    </source>
</evidence>
<gene>
    <name evidence="4" type="ORF">QB898_03835</name>
</gene>
<evidence type="ECO:0000313" key="5">
    <source>
        <dbReference type="Proteomes" id="UP001237156"/>
    </source>
</evidence>
<dbReference type="EMBL" id="JARVII010000005">
    <property type="protein sequence ID" value="MDG9698858.1"/>
    <property type="molecule type" value="Genomic_DNA"/>
</dbReference>
<feature type="region of interest" description="Disordered" evidence="1">
    <location>
        <begin position="770"/>
        <end position="789"/>
    </location>
</feature>
<dbReference type="PROSITE" id="PS51782">
    <property type="entry name" value="LYSM"/>
    <property type="match status" value="1"/>
</dbReference>
<dbReference type="Proteomes" id="UP001237156">
    <property type="component" value="Unassembled WGS sequence"/>
</dbReference>
<feature type="region of interest" description="Disordered" evidence="1">
    <location>
        <begin position="272"/>
        <end position="340"/>
    </location>
</feature>
<dbReference type="InterPro" id="IPR038440">
    <property type="entry name" value="FimV_C_sf"/>
</dbReference>
<dbReference type="NCBIfam" id="TIGR03505">
    <property type="entry name" value="FimV_core"/>
    <property type="match status" value="1"/>
</dbReference>
<reference evidence="4 5" key="1">
    <citation type="submission" date="2023-04" db="EMBL/GenBank/DDBJ databases">
        <title>Ottowia paracancer sp. nov., isolated from human stomach.</title>
        <authorList>
            <person name="Song Y."/>
        </authorList>
    </citation>
    <scope>NUCLEOTIDE SEQUENCE [LARGE SCALE GENOMIC DNA]</scope>
    <source>
        <strain evidence="4 5">10c7w1</strain>
    </source>
</reference>
<evidence type="ECO:0000259" key="3">
    <source>
        <dbReference type="PROSITE" id="PS51782"/>
    </source>
</evidence>
<feature type="compositionally biased region" description="Pro residues" evidence="1">
    <location>
        <begin position="442"/>
        <end position="464"/>
    </location>
</feature>
<dbReference type="InterPro" id="IPR057840">
    <property type="entry name" value="FimV_N"/>
</dbReference>
<protein>
    <submittedName>
        <fullName evidence="4">FimV/HubP family polar landmark protein</fullName>
    </submittedName>
</protein>
<sequence>MTPWKQKTLAAAATLALAGLSLDASAFALGAVTVHSHLGEPLRAEIEVPQISEAEAKTLQATLASPQAFQAAGVEYNPAVVGVRVTLHQRKNGQSYLRLVGTRPVNEPFLGIVIESSWSNGRVVRDYTMLIDPADPGKRQTAEANQAQTSASKNGGAKPAVAEQVTSARPSKANRSSRTAAASGDGETVTVRRGDTAYGLVASITPQGISLDQMLVALQRANPHAFIRGNVNLLKAGAVVTLPTEEQASAITRSAARRAVVAQSRDFHAYRSGLASHAPRTATASAGRSDSGAVQAHVQEAQPRQSSGDNLILTRGKTRAQAEERIAQNRQARENNEREAELKRNIDQLKQLQTAAAGTAAAPGGGEPAAPSAAPQINVPATAPVVESTPPAAPPPAPAAVEPQQPPATPVPPSPVAATPEAPPAPPVAEPPAPPAAETTPAEPPAPPPPPPEQPPAPVTPPAPVVAEEPSMLDSLLQEPLIPGIGIGLLALLAGLGFYKIRQSKKKAAPLDSGLSESRLQPDSFFHSSGSRTDSRNSDSSAMSGQTSMAYSPSQLDAAGDVDPVAEADVYLAYGRDMQAEEILKEALLTHPTRVSVHRKLAEIYAKRRDAAALEDIATQAYPLTNGRGSDWDAICVLGNEVDPGNGLYKPGGKPGARSAAAPAAAASNYGADTEPQVTAQASPQPAASAAPAPAVSSTQAKKEELSAAFAAQGPSSVAPALDSTIDFDLDVDLDSITPPAPKEKEKPAAAASSPSSGMIEFDIDALSLDPDSRGAELNTEQPEDADDDPLATKLALAQEFHSIGDTEGARLMAKEVVAEATGALKIRAERFLHEIS</sequence>
<proteinExistence type="predicted"/>
<dbReference type="Gene3D" id="1.20.58.2200">
    <property type="match status" value="1"/>
</dbReference>
<organism evidence="4 5">
    <name type="scientific">Ottowia cancrivicina</name>
    <dbReference type="NCBI Taxonomy" id="3040346"/>
    <lineage>
        <taxon>Bacteria</taxon>
        <taxon>Pseudomonadati</taxon>
        <taxon>Pseudomonadota</taxon>
        <taxon>Betaproteobacteria</taxon>
        <taxon>Burkholderiales</taxon>
        <taxon>Comamonadaceae</taxon>
        <taxon>Ottowia</taxon>
    </lineage>
</organism>
<keyword evidence="5" id="KW-1185">Reference proteome</keyword>
<feature type="compositionally biased region" description="Polar residues" evidence="1">
    <location>
        <begin position="515"/>
        <end position="549"/>
    </location>
</feature>
<feature type="region of interest" description="Disordered" evidence="1">
    <location>
        <begin position="509"/>
        <end position="549"/>
    </location>
</feature>
<feature type="compositionally biased region" description="Basic and acidic residues" evidence="1">
    <location>
        <begin position="320"/>
        <end position="340"/>
    </location>
</feature>
<feature type="region of interest" description="Disordered" evidence="1">
    <location>
        <begin position="667"/>
        <end position="700"/>
    </location>
</feature>
<feature type="compositionally biased region" description="Low complexity" evidence="1">
    <location>
        <begin position="355"/>
        <end position="390"/>
    </location>
</feature>
<feature type="compositionally biased region" description="Pro residues" evidence="1">
    <location>
        <begin position="391"/>
        <end position="435"/>
    </location>
</feature>
<feature type="signal peptide" evidence="2">
    <location>
        <begin position="1"/>
        <end position="26"/>
    </location>
</feature>
<dbReference type="InterPro" id="IPR020012">
    <property type="entry name" value="LysM_FimV"/>
</dbReference>
<dbReference type="AlphaFoldDB" id="A0AAW6RIS7"/>
<feature type="compositionally biased region" description="Polar residues" evidence="1">
    <location>
        <begin position="142"/>
        <end position="153"/>
    </location>
</feature>
<name>A0AAW6RIS7_9BURK</name>
<feature type="region of interest" description="Disordered" evidence="1">
    <location>
        <begin position="353"/>
        <end position="471"/>
    </location>
</feature>
<accession>A0AAW6RIS7</accession>
<feature type="chain" id="PRO_5043745268" evidence="2">
    <location>
        <begin position="27"/>
        <end position="837"/>
    </location>
</feature>
<dbReference type="Pfam" id="PF25800">
    <property type="entry name" value="FimV_N"/>
    <property type="match status" value="1"/>
</dbReference>
<evidence type="ECO:0000313" key="4">
    <source>
        <dbReference type="EMBL" id="MDG9698858.1"/>
    </source>
</evidence>
<evidence type="ECO:0000256" key="1">
    <source>
        <dbReference type="SAM" id="MobiDB-lite"/>
    </source>
</evidence>
<feature type="region of interest" description="Disordered" evidence="1">
    <location>
        <begin position="733"/>
        <end position="757"/>
    </location>
</feature>
<feature type="compositionally biased region" description="Low complexity" evidence="1">
    <location>
        <begin position="676"/>
        <end position="700"/>
    </location>
</feature>
<comment type="caution">
    <text evidence="4">The sequence shown here is derived from an EMBL/GenBank/DDBJ whole genome shotgun (WGS) entry which is preliminary data.</text>
</comment>
<dbReference type="InterPro" id="IPR018392">
    <property type="entry name" value="LysM"/>
</dbReference>